<evidence type="ECO:0000256" key="2">
    <source>
        <dbReference type="ARBA" id="ARBA00006521"/>
    </source>
</evidence>
<dbReference type="InterPro" id="IPR051536">
    <property type="entry name" value="UDG_Type-4/5"/>
</dbReference>
<comment type="similarity">
    <text evidence="2">Belongs to the uracil-DNA glycosylase (UDG) superfamily. Type 4 (UDGa) family.</text>
</comment>
<evidence type="ECO:0000256" key="10">
    <source>
        <dbReference type="ARBA" id="ARBA00023014"/>
    </source>
</evidence>
<evidence type="ECO:0000256" key="11">
    <source>
        <dbReference type="ARBA" id="ARBA00023204"/>
    </source>
</evidence>
<dbReference type="GO" id="GO:0004844">
    <property type="term" value="F:uracil DNA N-glycosylase activity"/>
    <property type="evidence" value="ECO:0007669"/>
    <property type="project" value="UniProtKB-EC"/>
</dbReference>
<evidence type="ECO:0000313" key="13">
    <source>
        <dbReference type="EMBL" id="XCH49301.1"/>
    </source>
</evidence>
<keyword evidence="8 13" id="KW-0378">Hydrolase</keyword>
<comment type="catalytic activity">
    <reaction evidence="1">
        <text>Hydrolyzes single-stranded DNA or mismatched double-stranded DNA and polynucleotides, releasing free uracil.</text>
        <dbReference type="EC" id="3.2.2.27"/>
    </reaction>
</comment>
<dbReference type="GO" id="GO:0006281">
    <property type="term" value="P:DNA repair"/>
    <property type="evidence" value="ECO:0007669"/>
    <property type="project" value="UniProtKB-KW"/>
</dbReference>
<keyword evidence="5" id="KW-0004">4Fe-4S</keyword>
<name>A0AAU8H6Q9_9BACT</name>
<keyword evidence="6" id="KW-0479">Metal-binding</keyword>
<gene>
    <name evidence="13" type="ORF">V4D31_03840</name>
</gene>
<dbReference type="InterPro" id="IPR005273">
    <property type="entry name" value="Ura-DNA_glyco_family4"/>
</dbReference>
<dbReference type="KEGG" id="tob:V4D31_03840"/>
<keyword evidence="11" id="KW-0234">DNA repair</keyword>
<keyword evidence="9" id="KW-0408">Iron</keyword>
<evidence type="ECO:0000256" key="3">
    <source>
        <dbReference type="ARBA" id="ARBA00012030"/>
    </source>
</evidence>
<proteinExistence type="inferred from homology"/>
<dbReference type="SMART" id="SM00987">
    <property type="entry name" value="UreE_C"/>
    <property type="match status" value="1"/>
</dbReference>
<keyword evidence="10" id="KW-0411">Iron-sulfur</keyword>
<dbReference type="NCBIfam" id="TIGR00758">
    <property type="entry name" value="UDG_fam4"/>
    <property type="match status" value="1"/>
</dbReference>
<evidence type="ECO:0000256" key="1">
    <source>
        <dbReference type="ARBA" id="ARBA00001400"/>
    </source>
</evidence>
<dbReference type="EMBL" id="CP144374">
    <property type="protein sequence ID" value="XCH49301.1"/>
    <property type="molecule type" value="Genomic_DNA"/>
</dbReference>
<dbReference type="GO" id="GO:0046872">
    <property type="term" value="F:metal ion binding"/>
    <property type="evidence" value="ECO:0007669"/>
    <property type="project" value="UniProtKB-KW"/>
</dbReference>
<evidence type="ECO:0000256" key="8">
    <source>
        <dbReference type="ARBA" id="ARBA00022801"/>
    </source>
</evidence>
<feature type="domain" description="Uracil-DNA glycosylase-like" evidence="12">
    <location>
        <begin position="79"/>
        <end position="230"/>
    </location>
</feature>
<dbReference type="PANTHER" id="PTHR33693:SF1">
    <property type="entry name" value="TYPE-4 URACIL-DNA GLYCOSYLASE"/>
    <property type="match status" value="1"/>
</dbReference>
<reference evidence="13" key="1">
    <citation type="submission" date="2024-01" db="EMBL/GenBank/DDBJ databases">
        <title>The first autotrophic representatives of the genus Thermodesulfovibrio.</title>
        <authorList>
            <person name="Maltseva A.I."/>
            <person name="Elcheninov A.G."/>
            <person name="Kublanov I.V."/>
            <person name="Lebedinsky A.V."/>
            <person name="Frolov E.N."/>
        </authorList>
    </citation>
    <scope>NUCLEOTIDE SEQUENCE</scope>
    <source>
        <strain evidence="13">3462-1</strain>
    </source>
</reference>
<organism evidence="13">
    <name type="scientific">Thermodesulfovibrio obliviosus</name>
    <dbReference type="NCBI Taxonomy" id="3118332"/>
    <lineage>
        <taxon>Bacteria</taxon>
        <taxon>Pseudomonadati</taxon>
        <taxon>Nitrospirota</taxon>
        <taxon>Thermodesulfovibrionia</taxon>
        <taxon>Thermodesulfovibrionales</taxon>
        <taxon>Thermodesulfovibrionaceae</taxon>
        <taxon>Thermodesulfovibrio</taxon>
    </lineage>
</organism>
<dbReference type="Pfam" id="PF03167">
    <property type="entry name" value="UDG"/>
    <property type="match status" value="1"/>
</dbReference>
<dbReference type="EC" id="3.2.2.27" evidence="3"/>
<dbReference type="SMART" id="SM00986">
    <property type="entry name" value="UDG"/>
    <property type="match status" value="1"/>
</dbReference>
<accession>A0AAU8H6Q9</accession>
<dbReference type="PANTHER" id="PTHR33693">
    <property type="entry name" value="TYPE-5 URACIL-DNA GLYCOSYLASE"/>
    <property type="match status" value="1"/>
</dbReference>
<evidence type="ECO:0000256" key="7">
    <source>
        <dbReference type="ARBA" id="ARBA00022763"/>
    </source>
</evidence>
<dbReference type="SUPFAM" id="SSF52141">
    <property type="entry name" value="Uracil-DNA glycosylase-like"/>
    <property type="match status" value="1"/>
</dbReference>
<evidence type="ECO:0000259" key="12">
    <source>
        <dbReference type="SMART" id="SM00986"/>
    </source>
</evidence>
<evidence type="ECO:0000256" key="4">
    <source>
        <dbReference type="ARBA" id="ARBA00019403"/>
    </source>
</evidence>
<dbReference type="AlphaFoldDB" id="A0AAU8H6Q9"/>
<dbReference type="GO" id="GO:0051539">
    <property type="term" value="F:4 iron, 4 sulfur cluster binding"/>
    <property type="evidence" value="ECO:0007669"/>
    <property type="project" value="UniProtKB-KW"/>
</dbReference>
<dbReference type="CDD" id="cd10030">
    <property type="entry name" value="UDG-F4_TTUDGA_SPO1dp_like"/>
    <property type="match status" value="1"/>
</dbReference>
<evidence type="ECO:0000256" key="6">
    <source>
        <dbReference type="ARBA" id="ARBA00022723"/>
    </source>
</evidence>
<dbReference type="RefSeq" id="WP_353686929.1">
    <property type="nucleotide sequence ID" value="NZ_CP144374.1"/>
</dbReference>
<keyword evidence="7" id="KW-0227">DNA damage</keyword>
<keyword evidence="13" id="KW-0326">Glycosidase</keyword>
<dbReference type="Gene3D" id="3.40.470.10">
    <property type="entry name" value="Uracil-DNA glycosylase-like domain"/>
    <property type="match status" value="1"/>
</dbReference>
<dbReference type="InterPro" id="IPR005122">
    <property type="entry name" value="Uracil-DNA_glycosylase-like"/>
</dbReference>
<protein>
    <recommendedName>
        <fullName evidence="4">Type-4 uracil-DNA glycosylase</fullName>
        <ecNumber evidence="3">3.2.2.27</ecNumber>
    </recommendedName>
</protein>
<sequence length="237" mass="27101">MGRKIDNIVDILNFYKNLGFKDLPGQFVQSLLEQFSEEAFPANYDESSEHGQLAIEKLSDEIRQCKKCPLSNSRKNPVCGEGSINAKLMFVGEAPGVDEDLQGRPFVGEAGKLLTSLIEKMGFNRKDVYITNTVKCHPPMNRDPLESEILACFDYLKREIEIVSPQVIMCLGRVATYTLMGMDGKLKDLHISRIRGKVFFYNQIPVIPTFHPAYLLRNRKDKWLTWQDAQEALRRIK</sequence>
<evidence type="ECO:0000256" key="9">
    <source>
        <dbReference type="ARBA" id="ARBA00023004"/>
    </source>
</evidence>
<dbReference type="InterPro" id="IPR036895">
    <property type="entry name" value="Uracil-DNA_glycosylase-like_sf"/>
</dbReference>
<evidence type="ECO:0000256" key="5">
    <source>
        <dbReference type="ARBA" id="ARBA00022485"/>
    </source>
</evidence>